<dbReference type="InterPro" id="IPR016024">
    <property type="entry name" value="ARM-type_fold"/>
</dbReference>
<dbReference type="Pfam" id="PF25598">
    <property type="entry name" value="ARM_PUB"/>
    <property type="match status" value="1"/>
</dbReference>
<dbReference type="AlphaFoldDB" id="A0AAX6HCF1"/>
<feature type="repeat" description="ARM" evidence="2">
    <location>
        <begin position="109"/>
        <end position="151"/>
    </location>
</feature>
<reference evidence="5" key="1">
    <citation type="journal article" date="2023" name="GigaByte">
        <title>Genome assembly of the bearded iris, Iris pallida Lam.</title>
        <authorList>
            <person name="Bruccoleri R.E."/>
            <person name="Oakeley E.J."/>
            <person name="Faust A.M.E."/>
            <person name="Altorfer M."/>
            <person name="Dessus-Babus S."/>
            <person name="Burckhardt D."/>
            <person name="Oertli M."/>
            <person name="Naumann U."/>
            <person name="Petersen F."/>
            <person name="Wong J."/>
        </authorList>
    </citation>
    <scope>NUCLEOTIDE SEQUENCE</scope>
    <source>
        <strain evidence="5">GSM-AAB239-AS_SAM_17_03QT</strain>
    </source>
</reference>
<sequence>MFSLLIGSPIKNLKPEPDMDTPSRAGEEVDSILNRLRSGRGSRRLEAAREVRRLTRTSSNNRRRLAGAVEPIVAMLRSGSAEDAEAALLALLNLAVKDESNKTKIIDVGALDPLINFLRSPNSVLQENVAAALLTLLASSTNKPAIASSAAVPRLVGVLDSGTPQARADAIIALSNLSAAPNALHDILLSAPVPRLIGLLKASDKSSRTAERCTSLLEPLLAFNEARTALAAEPGGVLAVVEAVEDGSPRAREHAVGALLTLCRSDRSKYREAILNEGVIPGLLELTVQGIEKGRGEARELLGLLRESSGRRQDGGTLERIVTDMMWRFDGEEGSGKAKRMLAEMVKVSMEQSLRHLEQRVAMVRAAPTQGLFSS</sequence>
<comment type="caution">
    <text evidence="5">The sequence shown here is derived from an EMBL/GenBank/DDBJ whole genome shotgun (WGS) entry which is preliminary data.</text>
</comment>
<feature type="repeat" description="ARM" evidence="2">
    <location>
        <begin position="67"/>
        <end position="109"/>
    </location>
</feature>
<dbReference type="Proteomes" id="UP001140949">
    <property type="component" value="Unassembled WGS sequence"/>
</dbReference>
<keyword evidence="6" id="KW-1185">Reference proteome</keyword>
<dbReference type="InterPro" id="IPR000225">
    <property type="entry name" value="Armadillo"/>
</dbReference>
<dbReference type="Gene3D" id="1.25.10.10">
    <property type="entry name" value="Leucine-rich Repeat Variant"/>
    <property type="match status" value="1"/>
</dbReference>
<dbReference type="SMART" id="SM00185">
    <property type="entry name" value="ARM"/>
    <property type="match status" value="4"/>
</dbReference>
<dbReference type="PANTHER" id="PTHR23315">
    <property type="entry name" value="U BOX DOMAIN-CONTAINING"/>
    <property type="match status" value="1"/>
</dbReference>
<evidence type="ECO:0000256" key="1">
    <source>
        <dbReference type="ARBA" id="ARBA00022786"/>
    </source>
</evidence>
<dbReference type="EMBL" id="JANAVB010010600">
    <property type="protein sequence ID" value="KAJ6838543.1"/>
    <property type="molecule type" value="Genomic_DNA"/>
</dbReference>
<dbReference type="PANTHER" id="PTHR23315:SF65">
    <property type="entry name" value="ARM REPEAT SUPERFAMILY PROTEIN"/>
    <property type="match status" value="1"/>
</dbReference>
<proteinExistence type="predicted"/>
<organism evidence="5 6">
    <name type="scientific">Iris pallida</name>
    <name type="common">Sweet iris</name>
    <dbReference type="NCBI Taxonomy" id="29817"/>
    <lineage>
        <taxon>Eukaryota</taxon>
        <taxon>Viridiplantae</taxon>
        <taxon>Streptophyta</taxon>
        <taxon>Embryophyta</taxon>
        <taxon>Tracheophyta</taxon>
        <taxon>Spermatophyta</taxon>
        <taxon>Magnoliopsida</taxon>
        <taxon>Liliopsida</taxon>
        <taxon>Asparagales</taxon>
        <taxon>Iridaceae</taxon>
        <taxon>Iridoideae</taxon>
        <taxon>Irideae</taxon>
        <taxon>Iris</taxon>
    </lineage>
</organism>
<evidence type="ECO:0000313" key="6">
    <source>
        <dbReference type="Proteomes" id="UP001140949"/>
    </source>
</evidence>
<dbReference type="InterPro" id="IPR011989">
    <property type="entry name" value="ARM-like"/>
</dbReference>
<evidence type="ECO:0000259" key="4">
    <source>
        <dbReference type="Pfam" id="PF25598"/>
    </source>
</evidence>
<dbReference type="InterPro" id="IPR058678">
    <property type="entry name" value="ARM_PUB"/>
</dbReference>
<reference evidence="5" key="2">
    <citation type="submission" date="2023-04" db="EMBL/GenBank/DDBJ databases">
        <authorList>
            <person name="Bruccoleri R.E."/>
            <person name="Oakeley E.J."/>
            <person name="Faust A.-M."/>
            <person name="Dessus-Babus S."/>
            <person name="Altorfer M."/>
            <person name="Burckhardt D."/>
            <person name="Oertli M."/>
            <person name="Naumann U."/>
            <person name="Petersen F."/>
            <person name="Wong J."/>
        </authorList>
    </citation>
    <scope>NUCLEOTIDE SEQUENCE</scope>
    <source>
        <strain evidence="5">GSM-AAB239-AS_SAM_17_03QT</strain>
        <tissue evidence="5">Leaf</tissue>
    </source>
</reference>
<dbReference type="SUPFAM" id="SSF48371">
    <property type="entry name" value="ARM repeat"/>
    <property type="match status" value="1"/>
</dbReference>
<feature type="region of interest" description="Disordered" evidence="3">
    <location>
        <begin position="1"/>
        <end position="25"/>
    </location>
</feature>
<name>A0AAX6HCF1_IRIPA</name>
<evidence type="ECO:0000256" key="2">
    <source>
        <dbReference type="PROSITE-ProRule" id="PRU00259"/>
    </source>
</evidence>
<dbReference type="PROSITE" id="PS50176">
    <property type="entry name" value="ARM_REPEAT"/>
    <property type="match status" value="2"/>
</dbReference>
<evidence type="ECO:0000313" key="5">
    <source>
        <dbReference type="EMBL" id="KAJ6838543.1"/>
    </source>
</evidence>
<gene>
    <name evidence="5" type="ORF">M6B38_317970</name>
</gene>
<accession>A0AAX6HCF1</accession>
<keyword evidence="1" id="KW-0833">Ubl conjugation pathway</keyword>
<evidence type="ECO:0000256" key="3">
    <source>
        <dbReference type="SAM" id="MobiDB-lite"/>
    </source>
</evidence>
<feature type="domain" description="U-box" evidence="4">
    <location>
        <begin position="28"/>
        <end position="308"/>
    </location>
</feature>
<protein>
    <submittedName>
        <fullName evidence="5">U-box domain-containing protein 4 isoform X1</fullName>
    </submittedName>
</protein>